<evidence type="ECO:0000259" key="3">
    <source>
        <dbReference type="SMART" id="SM00062"/>
    </source>
</evidence>
<evidence type="ECO:0000313" key="5">
    <source>
        <dbReference type="Proteomes" id="UP000604475"/>
    </source>
</evidence>
<dbReference type="InterPro" id="IPR001638">
    <property type="entry name" value="Solute-binding_3/MltF_N"/>
</dbReference>
<dbReference type="Pfam" id="PF12974">
    <property type="entry name" value="Phosphonate-bd"/>
    <property type="match status" value="1"/>
</dbReference>
<keyword evidence="5" id="KW-1185">Reference proteome</keyword>
<feature type="domain" description="Solute-binding protein family 3/N-terminal" evidence="3">
    <location>
        <begin position="60"/>
        <end position="269"/>
    </location>
</feature>
<comment type="similarity">
    <text evidence="1">Belongs to the bacterial solute-binding protein SsuA/TauA family.</text>
</comment>
<evidence type="ECO:0000313" key="4">
    <source>
        <dbReference type="EMBL" id="MBL7632928.1"/>
    </source>
</evidence>
<dbReference type="PROSITE" id="PS51257">
    <property type="entry name" value="PROKAR_LIPOPROTEIN"/>
    <property type="match status" value="1"/>
</dbReference>
<gene>
    <name evidence="4" type="ORF">I7412_38400</name>
</gene>
<dbReference type="NCBIfam" id="TIGR01728">
    <property type="entry name" value="SsuA_fam"/>
    <property type="match status" value="1"/>
</dbReference>
<name>A0A937RIL3_9ACTN</name>
<evidence type="ECO:0000256" key="2">
    <source>
        <dbReference type="SAM" id="SignalP"/>
    </source>
</evidence>
<reference evidence="4" key="1">
    <citation type="submission" date="2020-12" db="EMBL/GenBank/DDBJ databases">
        <title>Genomic characterization of non-nitrogen-fixing Frankia strains.</title>
        <authorList>
            <person name="Carlos-Shanley C."/>
            <person name="Guerra T."/>
            <person name="Hahn D."/>
        </authorList>
    </citation>
    <scope>NUCLEOTIDE SEQUENCE</scope>
    <source>
        <strain evidence="4">CN6</strain>
    </source>
</reference>
<dbReference type="Gene3D" id="3.40.190.10">
    <property type="entry name" value="Periplasmic binding protein-like II"/>
    <property type="match status" value="2"/>
</dbReference>
<dbReference type="EMBL" id="JAEACQ010000357">
    <property type="protein sequence ID" value="MBL7632928.1"/>
    <property type="molecule type" value="Genomic_DNA"/>
</dbReference>
<dbReference type="Proteomes" id="UP000604475">
    <property type="component" value="Unassembled WGS sequence"/>
</dbReference>
<feature type="signal peptide" evidence="2">
    <location>
        <begin position="1"/>
        <end position="30"/>
    </location>
</feature>
<proteinExistence type="inferred from homology"/>
<comment type="caution">
    <text evidence="4">The sequence shown here is derived from an EMBL/GenBank/DDBJ whole genome shotgun (WGS) entry which is preliminary data.</text>
</comment>
<dbReference type="GO" id="GO:0042597">
    <property type="term" value="C:periplasmic space"/>
    <property type="evidence" value="ECO:0007669"/>
    <property type="project" value="UniProtKB-SubCell"/>
</dbReference>
<dbReference type="InterPro" id="IPR010067">
    <property type="entry name" value="ABC_SsuA_sub-bd"/>
</dbReference>
<dbReference type="AlphaFoldDB" id="A0A937RIL3"/>
<dbReference type="PANTHER" id="PTHR30024">
    <property type="entry name" value="ALIPHATIC SULFONATES-BINDING PROTEIN-RELATED"/>
    <property type="match status" value="1"/>
</dbReference>
<dbReference type="GO" id="GO:0016020">
    <property type="term" value="C:membrane"/>
    <property type="evidence" value="ECO:0007669"/>
    <property type="project" value="InterPro"/>
</dbReference>
<accession>A0A937RIL3</accession>
<dbReference type="PANTHER" id="PTHR30024:SF48">
    <property type="entry name" value="ABC TRANSPORTER SUBSTRATE-BINDING PROTEIN"/>
    <property type="match status" value="1"/>
</dbReference>
<protein>
    <submittedName>
        <fullName evidence="4">Aliphatic sulfonate ABC transporter substrate-binding protein</fullName>
    </submittedName>
</protein>
<keyword evidence="2" id="KW-0732">Signal</keyword>
<evidence type="ECO:0000256" key="1">
    <source>
        <dbReference type="ARBA" id="ARBA00010742"/>
    </source>
</evidence>
<feature type="chain" id="PRO_5037174783" evidence="2">
    <location>
        <begin position="31"/>
        <end position="354"/>
    </location>
</feature>
<organism evidence="4 5">
    <name type="scientific">Frankia nepalensis</name>
    <dbReference type="NCBI Taxonomy" id="1836974"/>
    <lineage>
        <taxon>Bacteria</taxon>
        <taxon>Bacillati</taxon>
        <taxon>Actinomycetota</taxon>
        <taxon>Actinomycetes</taxon>
        <taxon>Frankiales</taxon>
        <taxon>Frankiaceae</taxon>
        <taxon>Frankia</taxon>
    </lineage>
</organism>
<dbReference type="SMART" id="SM00062">
    <property type="entry name" value="PBPb"/>
    <property type="match status" value="1"/>
</dbReference>
<dbReference type="GO" id="GO:0042626">
    <property type="term" value="F:ATPase-coupled transmembrane transporter activity"/>
    <property type="evidence" value="ECO:0007669"/>
    <property type="project" value="InterPro"/>
</dbReference>
<sequence length="354" mass="37154">MLPARRAGRTRPRRALVPVLSVLIAVAGLAACGSGGDDGTPAPSAAAVTGYPTAVPAGTKLRVGDQGDTLRGPIELSGQGTDLPYSVDWSTFAAGPLLLEAFRAKAVDIGFVADTPPVLAAASGQDLAVVASWKSSGDQMTLVTRPGSDIDDLADLKGKKVAYSTGTILQAFALRALDSVGLGQRDVEQVNLLPTDIGSALSRGDADAGVLVEPLASPYLKDNPTARLVVSGGSVAPFVQYLITTRDVLDDPAKAAAIGDFVKRWVRGLTWRDTHVDEFVQKQYVEKQNQPAEIGKLLLTKQGVATFTPIDGSVVEGAQKLADLFKDSGVIPKKLDMSKLFDTRYNSAVEEATK</sequence>
<dbReference type="SUPFAM" id="SSF53850">
    <property type="entry name" value="Periplasmic binding protein-like II"/>
    <property type="match status" value="1"/>
</dbReference>